<feature type="compositionally biased region" description="Polar residues" evidence="1">
    <location>
        <begin position="48"/>
        <end position="71"/>
    </location>
</feature>
<name>A0A1B5L5L7_USTVR</name>
<accession>A0A1B5L5L7</accession>
<dbReference type="InterPro" id="IPR014710">
    <property type="entry name" value="RmlC-like_jellyroll"/>
</dbReference>
<dbReference type="PANTHER" id="PTHR34571:SF1">
    <property type="entry name" value="(S)-UREIDOGLYCINE AMINOHYDROLASE"/>
    <property type="match status" value="1"/>
</dbReference>
<evidence type="ECO:0000259" key="2">
    <source>
        <dbReference type="Pfam" id="PF05899"/>
    </source>
</evidence>
<dbReference type="EMBL" id="BBTG02000006">
    <property type="protein sequence ID" value="GAO18814.1"/>
    <property type="molecule type" value="Genomic_DNA"/>
</dbReference>
<dbReference type="NCBIfam" id="NF008376">
    <property type="entry name" value="PRK11171.1-5"/>
    <property type="match status" value="1"/>
</dbReference>
<dbReference type="InterPro" id="IPR044697">
    <property type="entry name" value="UGlyAH_cupin_C"/>
</dbReference>
<gene>
    <name evidence="4" type="ORF">UVI_02014950</name>
</gene>
<evidence type="ECO:0000313" key="4">
    <source>
        <dbReference type="EMBL" id="GAO18814.1"/>
    </source>
</evidence>
<comment type="caution">
    <text evidence="4">The sequence shown here is derived from an EMBL/GenBank/DDBJ whole genome shotgun (WGS) entry which is preliminary data.</text>
</comment>
<dbReference type="NCBIfam" id="NF008373">
    <property type="entry name" value="PRK11171.1-2"/>
    <property type="match status" value="1"/>
</dbReference>
<sequence>MPSEKVQRIRLGPLGVALPTVQLPTVQLPPPPLSPNLLYFYSSSCAKQRSTPADNPQQDPQRPPSMGNNDTVGPYYAPTGGLPPQTQLLTDRAMFTQAYAVIPKGVFSDIVTSFLPFWERTRLWVIARPLSGFAETFSQYIMEVQPGGGSDRAELDDAAQGVLFVVQGQVAVSVAGRTHTLAEGGYAYLPPRCAWTLRNAGPSAARFHWIRKEYEAVPGLDPPDPLFLNERDVAPAAMPGTHGAWATTRFVDPADLRHDMHVTIVTFEPGAVIPFAETHVMEHGLYVLEGKAVYRLNQDWVEVEAGDFMWLRAFCPQACYAGGPGKFRYLLYKDVNRHMKLSRRM</sequence>
<dbReference type="InterPro" id="IPR011051">
    <property type="entry name" value="RmlC_Cupin_sf"/>
</dbReference>
<dbReference type="SUPFAM" id="SSF51182">
    <property type="entry name" value="RmlC-like cupins"/>
    <property type="match status" value="1"/>
</dbReference>
<dbReference type="PANTHER" id="PTHR34571">
    <property type="entry name" value="(S)-UREIDOGLYCINE AMINOHYDROLASE"/>
    <property type="match status" value="1"/>
</dbReference>
<dbReference type="NCBIfam" id="NF040771">
    <property type="entry name" value="AAH_UGLYAH2"/>
    <property type="match status" value="1"/>
</dbReference>
<dbReference type="Gene3D" id="2.60.120.10">
    <property type="entry name" value="Jelly Rolls"/>
    <property type="match status" value="2"/>
</dbReference>
<dbReference type="Proteomes" id="UP000054053">
    <property type="component" value="Unassembled WGS sequence"/>
</dbReference>
<proteinExistence type="predicted"/>
<evidence type="ECO:0000256" key="1">
    <source>
        <dbReference type="SAM" id="MobiDB-lite"/>
    </source>
</evidence>
<evidence type="ECO:0008006" key="6">
    <source>
        <dbReference type="Google" id="ProtNLM"/>
    </source>
</evidence>
<organism evidence="4 5">
    <name type="scientific">Ustilaginoidea virens</name>
    <name type="common">Rice false smut fungus</name>
    <name type="synonym">Villosiclava virens</name>
    <dbReference type="NCBI Taxonomy" id="1159556"/>
    <lineage>
        <taxon>Eukaryota</taxon>
        <taxon>Fungi</taxon>
        <taxon>Dikarya</taxon>
        <taxon>Ascomycota</taxon>
        <taxon>Pezizomycotina</taxon>
        <taxon>Sordariomycetes</taxon>
        <taxon>Hypocreomycetidae</taxon>
        <taxon>Hypocreales</taxon>
        <taxon>Clavicipitaceae</taxon>
        <taxon>Ustilaginoidea</taxon>
    </lineage>
</organism>
<dbReference type="Pfam" id="PF05899">
    <property type="entry name" value="Cupin_3"/>
    <property type="match status" value="1"/>
</dbReference>
<dbReference type="CDD" id="cd02212">
    <property type="entry name" value="cupin_UGlyAH_C"/>
    <property type="match status" value="1"/>
</dbReference>
<feature type="domain" description="Cupin type-2" evidence="3">
    <location>
        <begin position="264"/>
        <end position="328"/>
    </location>
</feature>
<dbReference type="NCBIfam" id="TIGR03214">
    <property type="entry name" value="ura-cupin"/>
    <property type="match status" value="1"/>
</dbReference>
<evidence type="ECO:0000313" key="5">
    <source>
        <dbReference type="Proteomes" id="UP000054053"/>
    </source>
</evidence>
<dbReference type="AlphaFoldDB" id="A0A1B5L5L7"/>
<dbReference type="InterPro" id="IPR008579">
    <property type="entry name" value="UGlyAH_Cupin_dom"/>
</dbReference>
<feature type="region of interest" description="Disordered" evidence="1">
    <location>
        <begin position="48"/>
        <end position="83"/>
    </location>
</feature>
<dbReference type="InterPro" id="IPR017627">
    <property type="entry name" value="UGHY"/>
</dbReference>
<evidence type="ECO:0000259" key="3">
    <source>
        <dbReference type="Pfam" id="PF07883"/>
    </source>
</evidence>
<dbReference type="Pfam" id="PF07883">
    <property type="entry name" value="Cupin_2"/>
    <property type="match status" value="1"/>
</dbReference>
<feature type="domain" description="(S)-ureidoglycine aminohydrolase cupin" evidence="2">
    <location>
        <begin position="133"/>
        <end position="213"/>
    </location>
</feature>
<dbReference type="GO" id="GO:0071522">
    <property type="term" value="F:ureidoglycine aminohydrolase activity"/>
    <property type="evidence" value="ECO:0007669"/>
    <property type="project" value="InterPro"/>
</dbReference>
<protein>
    <recommendedName>
        <fullName evidence="6">Allantoin catabolism protein</fullName>
    </recommendedName>
</protein>
<reference evidence="5" key="1">
    <citation type="journal article" date="2016" name="Genome Announc.">
        <title>Genome sequence of Ustilaginoidea virens IPU010, a rice pathogenic fungus causing false smut.</title>
        <authorList>
            <person name="Kumagai T."/>
            <person name="Ishii T."/>
            <person name="Terai G."/>
            <person name="Umemura M."/>
            <person name="Machida M."/>
            <person name="Asai K."/>
        </authorList>
    </citation>
    <scope>NUCLEOTIDE SEQUENCE [LARGE SCALE GENOMIC DNA]</scope>
    <source>
        <strain evidence="5">IPU010</strain>
    </source>
</reference>
<dbReference type="InterPro" id="IPR044704">
    <property type="entry name" value="UGlyAH_cupin_N"/>
</dbReference>
<dbReference type="InterPro" id="IPR013096">
    <property type="entry name" value="Cupin_2"/>
</dbReference>
<dbReference type="CDD" id="cd02211">
    <property type="entry name" value="cupin_UGlyAH_N"/>
    <property type="match status" value="1"/>
</dbReference>